<keyword evidence="9" id="KW-0677">Repeat</keyword>
<evidence type="ECO:0000256" key="15">
    <source>
        <dbReference type="NCBIfam" id="TIGR04265"/>
    </source>
</evidence>
<dbReference type="Pfam" id="PF13396">
    <property type="entry name" value="PLDc_N"/>
    <property type="match status" value="1"/>
</dbReference>
<evidence type="ECO:0000256" key="6">
    <source>
        <dbReference type="ARBA" id="ARBA00022525"/>
    </source>
</evidence>
<keyword evidence="11" id="KW-0443">Lipid metabolism</keyword>
<keyword evidence="7" id="KW-0808">Transferase</keyword>
<keyword evidence="6" id="KW-0964">Secreted</keyword>
<comment type="caution">
    <text evidence="18">The sequence shown here is derived from an EMBL/GenBank/DDBJ whole genome shotgun (WGS) entry which is preliminary data.</text>
</comment>
<dbReference type="RefSeq" id="WP_281736238.1">
    <property type="nucleotide sequence ID" value="NZ_JAKETQ010000001.1"/>
</dbReference>
<evidence type="ECO:0000313" key="18">
    <source>
        <dbReference type="EMBL" id="MCI0127935.1"/>
    </source>
</evidence>
<evidence type="ECO:0000256" key="12">
    <source>
        <dbReference type="ARBA" id="ARBA00023136"/>
    </source>
</evidence>
<dbReference type="PROSITE" id="PS50035">
    <property type="entry name" value="PLD"/>
    <property type="match status" value="2"/>
</dbReference>
<dbReference type="InterPro" id="IPR001736">
    <property type="entry name" value="PLipase_D/transphosphatidylase"/>
</dbReference>
<dbReference type="SMART" id="SM00155">
    <property type="entry name" value="PLDc"/>
    <property type="match status" value="2"/>
</dbReference>
<dbReference type="Pfam" id="PF13091">
    <property type="entry name" value="PLDc_2"/>
    <property type="match status" value="2"/>
</dbReference>
<evidence type="ECO:0000256" key="11">
    <source>
        <dbReference type="ARBA" id="ARBA00023098"/>
    </source>
</evidence>
<evidence type="ECO:0000313" key="19">
    <source>
        <dbReference type="Proteomes" id="UP001156140"/>
    </source>
</evidence>
<evidence type="ECO:0000256" key="4">
    <source>
        <dbReference type="ARBA" id="ARBA00022475"/>
    </source>
</evidence>
<dbReference type="GO" id="GO:0008808">
    <property type="term" value="F:cardiolipin synthase activity"/>
    <property type="evidence" value="ECO:0007669"/>
    <property type="project" value="UniProtKB-UniRule"/>
</dbReference>
<feature type="domain" description="PLD phosphodiesterase" evidence="17">
    <location>
        <begin position="394"/>
        <end position="421"/>
    </location>
</feature>
<feature type="domain" description="PLD phosphodiesterase" evidence="17">
    <location>
        <begin position="218"/>
        <end position="245"/>
    </location>
</feature>
<keyword evidence="10 16" id="KW-1133">Transmembrane helix</keyword>
<dbReference type="NCBIfam" id="TIGR04265">
    <property type="entry name" value="bac_cardiolipin"/>
    <property type="match status" value="1"/>
</dbReference>
<evidence type="ECO:0000256" key="8">
    <source>
        <dbReference type="ARBA" id="ARBA00022692"/>
    </source>
</evidence>
<evidence type="ECO:0000256" key="14">
    <source>
        <dbReference type="ARBA" id="ARBA00023264"/>
    </source>
</evidence>
<sequence length="481" mass="53494">MITIETPLYAYLLAIAYFGIQVFFVARALLRPYREPVSRLAWVVVILVAPLVGILAYTLVGETNIGRGRIARMRKVLEELPPPTDGHERDPHVPERYMPLFRAGESVSGYPPVGGNRATLMADSDSAIEQMVADMDAATNHVHVLFYIWLADNNGLKVVEALKRAARRGVTCRAMADDFGSRAMIRSPHWKAMADAGVMLGRALPVPTPPISALWGRIDMRNHRKIVVIDNRITYCGSQNCADAAFAVKAKYAPWVDILVRFEGPIVRQNQHLFASDWMSHGHDDLRALFLAPLDEPQPGFAAQVIGTGATVRPSAMPEIFVSVMNAARRELIITTPYYVPDETIQAALCASAYRGVDTTFIVPQRNDSWIVAAASHSYYKELLDAGVKIYEYVGGLLHSKTMTVDGDVSLIGSANIDRRSFELNFENNILLYDPTLTAEIKARQEVYRQASVLIEAESVDGWPRRRRLWNNTVAMMGPVL</sequence>
<keyword evidence="13" id="KW-0594">Phospholipid biosynthesis</keyword>
<protein>
    <recommendedName>
        <fullName evidence="15">Cardiolipin synthase</fullName>
        <ecNumber evidence="15">2.7.8.-</ecNumber>
    </recommendedName>
</protein>
<organism evidence="18 19">
    <name type="scientific">Paradevosia shaoguanensis</name>
    <dbReference type="NCBI Taxonomy" id="1335043"/>
    <lineage>
        <taxon>Bacteria</taxon>
        <taxon>Pseudomonadati</taxon>
        <taxon>Pseudomonadota</taxon>
        <taxon>Alphaproteobacteria</taxon>
        <taxon>Hyphomicrobiales</taxon>
        <taxon>Devosiaceae</taxon>
        <taxon>Paradevosia</taxon>
    </lineage>
</organism>
<dbReference type="CDD" id="cd09158">
    <property type="entry name" value="PLDc_EcCLS_like_2"/>
    <property type="match status" value="1"/>
</dbReference>
<dbReference type="EMBL" id="JALAZD010000001">
    <property type="protein sequence ID" value="MCI0127935.1"/>
    <property type="molecule type" value="Genomic_DNA"/>
</dbReference>
<evidence type="ECO:0000256" key="9">
    <source>
        <dbReference type="ARBA" id="ARBA00022737"/>
    </source>
</evidence>
<keyword evidence="12 16" id="KW-0472">Membrane</keyword>
<name>A0AA41QN64_9HYPH</name>
<comment type="function">
    <text evidence="1">Could be a virulence factor.</text>
</comment>
<keyword evidence="4" id="KW-1003">Cell membrane</keyword>
<reference evidence="18" key="1">
    <citation type="submission" date="2022-03" db="EMBL/GenBank/DDBJ databases">
        <title>The complete genome sequence of a Methyloterrigena soli.</title>
        <authorList>
            <person name="Zi Z."/>
        </authorList>
    </citation>
    <scope>NUCLEOTIDE SEQUENCE</scope>
    <source>
        <strain evidence="18">M48</strain>
    </source>
</reference>
<comment type="subcellular location">
    <subcellularLocation>
        <location evidence="3">Cell membrane</location>
        <topology evidence="3">Multi-pass membrane protein</topology>
    </subcellularLocation>
    <subcellularLocation>
        <location evidence="2">Secreted</location>
    </subcellularLocation>
</comment>
<dbReference type="SUPFAM" id="SSF56024">
    <property type="entry name" value="Phospholipase D/nuclease"/>
    <property type="match status" value="2"/>
</dbReference>
<dbReference type="EC" id="2.7.8.-" evidence="15"/>
<dbReference type="CDD" id="cd09152">
    <property type="entry name" value="PLDc_EcCLS_like_1"/>
    <property type="match status" value="1"/>
</dbReference>
<evidence type="ECO:0000256" key="2">
    <source>
        <dbReference type="ARBA" id="ARBA00004613"/>
    </source>
</evidence>
<dbReference type="Gene3D" id="3.30.870.10">
    <property type="entry name" value="Endonuclease Chain A"/>
    <property type="match status" value="2"/>
</dbReference>
<dbReference type="InterPro" id="IPR027379">
    <property type="entry name" value="CLS_N"/>
</dbReference>
<dbReference type="Proteomes" id="UP001156140">
    <property type="component" value="Unassembled WGS sequence"/>
</dbReference>
<keyword evidence="5" id="KW-0444">Lipid biosynthesis</keyword>
<dbReference type="InterPro" id="IPR022924">
    <property type="entry name" value="Cardiolipin_synthase"/>
</dbReference>
<evidence type="ECO:0000256" key="10">
    <source>
        <dbReference type="ARBA" id="ARBA00022989"/>
    </source>
</evidence>
<dbReference type="PANTHER" id="PTHR21248">
    <property type="entry name" value="CARDIOLIPIN SYNTHASE"/>
    <property type="match status" value="1"/>
</dbReference>
<dbReference type="PANTHER" id="PTHR21248:SF22">
    <property type="entry name" value="PHOSPHOLIPASE D"/>
    <property type="match status" value="1"/>
</dbReference>
<evidence type="ECO:0000256" key="7">
    <source>
        <dbReference type="ARBA" id="ARBA00022679"/>
    </source>
</evidence>
<dbReference type="GO" id="GO:0005576">
    <property type="term" value="C:extracellular region"/>
    <property type="evidence" value="ECO:0007669"/>
    <property type="project" value="UniProtKB-SubCell"/>
</dbReference>
<feature type="transmembrane region" description="Helical" evidence="16">
    <location>
        <begin position="40"/>
        <end position="60"/>
    </location>
</feature>
<keyword evidence="14" id="KW-1208">Phospholipid metabolism</keyword>
<dbReference type="GO" id="GO:0005886">
    <property type="term" value="C:plasma membrane"/>
    <property type="evidence" value="ECO:0007669"/>
    <property type="project" value="UniProtKB-SubCell"/>
</dbReference>
<dbReference type="AlphaFoldDB" id="A0AA41QN64"/>
<accession>A0AA41QN64</accession>
<gene>
    <name evidence="18" type="primary">cls</name>
    <name evidence="18" type="ORF">ML536_13990</name>
</gene>
<dbReference type="InterPro" id="IPR025202">
    <property type="entry name" value="PLD-like_dom"/>
</dbReference>
<evidence type="ECO:0000259" key="17">
    <source>
        <dbReference type="PROSITE" id="PS50035"/>
    </source>
</evidence>
<dbReference type="GO" id="GO:0032049">
    <property type="term" value="P:cardiolipin biosynthetic process"/>
    <property type="evidence" value="ECO:0007669"/>
    <property type="project" value="UniProtKB-UniRule"/>
</dbReference>
<keyword evidence="8 16" id="KW-0812">Transmembrane</keyword>
<evidence type="ECO:0000256" key="1">
    <source>
        <dbReference type="ARBA" id="ARBA00003145"/>
    </source>
</evidence>
<evidence type="ECO:0000256" key="5">
    <source>
        <dbReference type="ARBA" id="ARBA00022516"/>
    </source>
</evidence>
<evidence type="ECO:0000256" key="13">
    <source>
        <dbReference type="ARBA" id="ARBA00023209"/>
    </source>
</evidence>
<evidence type="ECO:0000256" key="16">
    <source>
        <dbReference type="SAM" id="Phobius"/>
    </source>
</evidence>
<feature type="transmembrane region" description="Helical" evidence="16">
    <location>
        <begin position="6"/>
        <end position="28"/>
    </location>
</feature>
<keyword evidence="19" id="KW-1185">Reference proteome</keyword>
<proteinExistence type="predicted"/>
<evidence type="ECO:0000256" key="3">
    <source>
        <dbReference type="ARBA" id="ARBA00004651"/>
    </source>
</evidence>